<feature type="domain" description="HMG box" evidence="10">
    <location>
        <begin position="92"/>
        <end position="162"/>
    </location>
</feature>
<protein>
    <recommendedName>
        <fullName evidence="10">HMG box domain-containing protein</fullName>
    </recommendedName>
</protein>
<dbReference type="SMART" id="SM00398">
    <property type="entry name" value="HMG"/>
    <property type="match status" value="2"/>
</dbReference>
<name>A0A9Q1DP79_CONCO</name>
<dbReference type="GO" id="GO:0005634">
    <property type="term" value="C:nucleus"/>
    <property type="evidence" value="ECO:0007669"/>
    <property type="project" value="UniProtKB-SubCell"/>
</dbReference>
<dbReference type="InterPro" id="IPR036910">
    <property type="entry name" value="HMG_box_dom_sf"/>
</dbReference>
<dbReference type="CDD" id="cd21978">
    <property type="entry name" value="HMG-box_HMGB_rpt1"/>
    <property type="match status" value="2"/>
</dbReference>
<reference evidence="11" key="1">
    <citation type="journal article" date="2023" name="Science">
        <title>Genome structures resolve the early diversification of teleost fishes.</title>
        <authorList>
            <person name="Parey E."/>
            <person name="Louis A."/>
            <person name="Montfort J."/>
            <person name="Bouchez O."/>
            <person name="Roques C."/>
            <person name="Iampietro C."/>
            <person name="Lluch J."/>
            <person name="Castinel A."/>
            <person name="Donnadieu C."/>
            <person name="Desvignes T."/>
            <person name="Floi Bucao C."/>
            <person name="Jouanno E."/>
            <person name="Wen M."/>
            <person name="Mejri S."/>
            <person name="Dirks R."/>
            <person name="Jansen H."/>
            <person name="Henkel C."/>
            <person name="Chen W.J."/>
            <person name="Zahm M."/>
            <person name="Cabau C."/>
            <person name="Klopp C."/>
            <person name="Thompson A.W."/>
            <person name="Robinson-Rechavi M."/>
            <person name="Braasch I."/>
            <person name="Lecointre G."/>
            <person name="Bobe J."/>
            <person name="Postlethwait J.H."/>
            <person name="Berthelot C."/>
            <person name="Roest Crollius H."/>
            <person name="Guiguen Y."/>
        </authorList>
    </citation>
    <scope>NUCLEOTIDE SEQUENCE</scope>
    <source>
        <strain evidence="11">Concon-B</strain>
    </source>
</reference>
<dbReference type="FunFam" id="1.10.30.10:FF:000013">
    <property type="entry name" value="High mobility group protein B3"/>
    <property type="match status" value="2"/>
</dbReference>
<organism evidence="11 12">
    <name type="scientific">Conger conger</name>
    <name type="common">Conger eel</name>
    <name type="synonym">Muraena conger</name>
    <dbReference type="NCBI Taxonomy" id="82655"/>
    <lineage>
        <taxon>Eukaryota</taxon>
        <taxon>Metazoa</taxon>
        <taxon>Chordata</taxon>
        <taxon>Craniata</taxon>
        <taxon>Vertebrata</taxon>
        <taxon>Euteleostomi</taxon>
        <taxon>Actinopterygii</taxon>
        <taxon>Neopterygii</taxon>
        <taxon>Teleostei</taxon>
        <taxon>Anguilliformes</taxon>
        <taxon>Congridae</taxon>
        <taxon>Conger</taxon>
    </lineage>
</organism>
<keyword evidence="12" id="KW-1185">Reference proteome</keyword>
<evidence type="ECO:0000256" key="8">
    <source>
        <dbReference type="PROSITE-ProRule" id="PRU00267"/>
    </source>
</evidence>
<accession>A0A9Q1DP79</accession>
<sequence>MESDKYRSPGNRQTQTHPSDCQMEKRDSSLQRTCLHCSRVQRRRALHHCIRRFALRLPLKRRQSNLVRVYVKGRCRKLSSLIKMAKGDPHKPKGRMSAYAFFVQACHKEHKKKNSDIPINFAVFSKKCFGRWKTMSGKEKSRFDDMAKQDKARYDEEMMSYMPAGKKGKKKNDPNAPKRPPSLTEMAEGDPRKPKGRMSAYAFFVLFCHEEHKKNSDIPINYAVFSKKCLGRWQTMSGKEKSRFDDMAKQDKARYDEEMMSYMPAGKSLQ</sequence>
<evidence type="ECO:0000256" key="1">
    <source>
        <dbReference type="ARBA" id="ARBA00004123"/>
    </source>
</evidence>
<comment type="subcellular location">
    <subcellularLocation>
        <location evidence="2">Chromosome</location>
    </subcellularLocation>
    <subcellularLocation>
        <location evidence="1">Nucleus</location>
    </subcellularLocation>
</comment>
<dbReference type="SUPFAM" id="SSF47095">
    <property type="entry name" value="HMG-box"/>
    <property type="match status" value="2"/>
</dbReference>
<feature type="DNA-binding region" description="HMG box" evidence="8">
    <location>
        <begin position="92"/>
        <end position="162"/>
    </location>
</feature>
<keyword evidence="6 8" id="KW-0238">DNA-binding</keyword>
<keyword evidence="5" id="KW-0677">Repeat</keyword>
<gene>
    <name evidence="11" type="ORF">COCON_G00079120</name>
</gene>
<evidence type="ECO:0000313" key="12">
    <source>
        <dbReference type="Proteomes" id="UP001152803"/>
    </source>
</evidence>
<dbReference type="Pfam" id="PF09011">
    <property type="entry name" value="HMG_box_2"/>
    <property type="match status" value="2"/>
</dbReference>
<comment type="similarity">
    <text evidence="3">Belongs to the HMGB family.</text>
</comment>
<dbReference type="InterPro" id="IPR050342">
    <property type="entry name" value="HMGB"/>
</dbReference>
<dbReference type="InterPro" id="IPR009071">
    <property type="entry name" value="HMG_box_dom"/>
</dbReference>
<evidence type="ECO:0000259" key="10">
    <source>
        <dbReference type="PROSITE" id="PS50118"/>
    </source>
</evidence>
<evidence type="ECO:0000313" key="11">
    <source>
        <dbReference type="EMBL" id="KAJ8276160.1"/>
    </source>
</evidence>
<dbReference type="Proteomes" id="UP001152803">
    <property type="component" value="Unassembled WGS sequence"/>
</dbReference>
<evidence type="ECO:0000256" key="9">
    <source>
        <dbReference type="SAM" id="MobiDB-lite"/>
    </source>
</evidence>
<feature type="DNA-binding region" description="HMG box" evidence="8">
    <location>
        <begin position="194"/>
        <end position="263"/>
    </location>
</feature>
<keyword evidence="7 8" id="KW-0539">Nucleus</keyword>
<evidence type="ECO:0000256" key="4">
    <source>
        <dbReference type="ARBA" id="ARBA00022454"/>
    </source>
</evidence>
<dbReference type="Gene3D" id="1.10.30.10">
    <property type="entry name" value="High mobility group box domain"/>
    <property type="match status" value="2"/>
</dbReference>
<feature type="region of interest" description="Disordered" evidence="9">
    <location>
        <begin position="164"/>
        <end position="194"/>
    </location>
</feature>
<dbReference type="GO" id="GO:0003677">
    <property type="term" value="F:DNA binding"/>
    <property type="evidence" value="ECO:0007669"/>
    <property type="project" value="UniProtKB-UniRule"/>
</dbReference>
<dbReference type="PANTHER" id="PTHR48112">
    <property type="entry name" value="HIGH MOBILITY GROUP PROTEIN DSP1"/>
    <property type="match status" value="1"/>
</dbReference>
<comment type="caution">
    <text evidence="11">The sequence shown here is derived from an EMBL/GenBank/DDBJ whole genome shotgun (WGS) entry which is preliminary data.</text>
</comment>
<evidence type="ECO:0000256" key="2">
    <source>
        <dbReference type="ARBA" id="ARBA00004286"/>
    </source>
</evidence>
<proteinExistence type="inferred from homology"/>
<keyword evidence="4" id="KW-0158">Chromosome</keyword>
<dbReference type="EMBL" id="JAFJMO010000005">
    <property type="protein sequence ID" value="KAJ8276160.1"/>
    <property type="molecule type" value="Genomic_DNA"/>
</dbReference>
<dbReference type="AlphaFoldDB" id="A0A9Q1DP79"/>
<dbReference type="OrthoDB" id="1919336at2759"/>
<dbReference type="GO" id="GO:0005694">
    <property type="term" value="C:chromosome"/>
    <property type="evidence" value="ECO:0007669"/>
    <property type="project" value="UniProtKB-SubCell"/>
</dbReference>
<evidence type="ECO:0000256" key="7">
    <source>
        <dbReference type="ARBA" id="ARBA00023242"/>
    </source>
</evidence>
<evidence type="ECO:0000256" key="3">
    <source>
        <dbReference type="ARBA" id="ARBA00008774"/>
    </source>
</evidence>
<dbReference type="PANTHER" id="PTHR48112:SF32">
    <property type="entry name" value="HIGH MOBILITY GROUP PROTEIN B3"/>
    <property type="match status" value="1"/>
</dbReference>
<evidence type="ECO:0000256" key="6">
    <source>
        <dbReference type="ARBA" id="ARBA00023125"/>
    </source>
</evidence>
<dbReference type="PROSITE" id="PS50118">
    <property type="entry name" value="HMG_BOX_2"/>
    <property type="match status" value="2"/>
</dbReference>
<feature type="compositionally biased region" description="Polar residues" evidence="9">
    <location>
        <begin position="10"/>
        <end position="19"/>
    </location>
</feature>
<feature type="region of interest" description="Disordered" evidence="9">
    <location>
        <begin position="1"/>
        <end position="24"/>
    </location>
</feature>
<feature type="domain" description="HMG box" evidence="10">
    <location>
        <begin position="194"/>
        <end position="263"/>
    </location>
</feature>
<evidence type="ECO:0000256" key="5">
    <source>
        <dbReference type="ARBA" id="ARBA00022737"/>
    </source>
</evidence>